<feature type="compositionally biased region" description="Polar residues" evidence="7">
    <location>
        <begin position="351"/>
        <end position="380"/>
    </location>
</feature>
<dbReference type="PANTHER" id="PTHR11829:SF68">
    <property type="entry name" value="FORKHEAD BOX PROTEIN C1"/>
    <property type="match status" value="1"/>
</dbReference>
<feature type="domain" description="Fork-head" evidence="8">
    <location>
        <begin position="72"/>
        <end position="166"/>
    </location>
</feature>
<dbReference type="PROSITE" id="PS00657">
    <property type="entry name" value="FORK_HEAD_1"/>
    <property type="match status" value="1"/>
</dbReference>
<evidence type="ECO:0000256" key="4">
    <source>
        <dbReference type="ARBA" id="ARBA00023163"/>
    </source>
</evidence>
<dbReference type="InterPro" id="IPR036388">
    <property type="entry name" value="WH-like_DNA-bd_sf"/>
</dbReference>
<dbReference type="Xenbase" id="XB-GENE-481382">
    <property type="gene designation" value="foxc2"/>
</dbReference>
<dbReference type="AlphaFoldDB" id="A0A5S6MMP6"/>
<dbReference type="SMART" id="SM00339">
    <property type="entry name" value="FH"/>
    <property type="match status" value="1"/>
</dbReference>
<feature type="region of interest" description="Disordered" evidence="7">
    <location>
        <begin position="341"/>
        <end position="380"/>
    </location>
</feature>
<dbReference type="InterPro" id="IPR018122">
    <property type="entry name" value="TF_fork_head_CS_1"/>
</dbReference>
<keyword evidence="2" id="KW-0805">Transcription regulation</keyword>
<reference evidence="9" key="2">
    <citation type="submission" date="2019-11" db="UniProtKB">
        <authorList>
            <consortium name="Ensembl"/>
        </authorList>
    </citation>
    <scope>IDENTIFICATION</scope>
</reference>
<keyword evidence="4" id="KW-0804">Transcription</keyword>
<reference evidence="9" key="1">
    <citation type="journal article" date="2010" name="Science">
        <title>The genome of the Western clawed frog Xenopus tropicalis.</title>
        <authorList>
            <person name="Hellsten U."/>
            <person name="Harland R.M."/>
            <person name="Gilchrist M.J."/>
            <person name="Hendrix D."/>
            <person name="Jurka J."/>
            <person name="Kapitonov V."/>
            <person name="Ovcharenko I."/>
            <person name="Putnam N.H."/>
            <person name="Shu S."/>
            <person name="Taher L."/>
            <person name="Blitz I.L."/>
            <person name="Blumberg B."/>
            <person name="Dichmann D.S."/>
            <person name="Dubchak I."/>
            <person name="Amaya E."/>
            <person name="Detter J.C."/>
            <person name="Fletcher R."/>
            <person name="Gerhard D.S."/>
            <person name="Goodstein D."/>
            <person name="Graves T."/>
            <person name="Grigoriev I.V."/>
            <person name="Grimwood J."/>
            <person name="Kawashima T."/>
            <person name="Lindquist E."/>
            <person name="Lucas S.M."/>
            <person name="Mead P.E."/>
            <person name="Mitros T."/>
            <person name="Ogino H."/>
            <person name="Ohta Y."/>
            <person name="Poliakov A.V."/>
            <person name="Pollet N."/>
            <person name="Robert J."/>
            <person name="Salamov A."/>
            <person name="Sater A.K."/>
            <person name="Schmutz J."/>
            <person name="Terry A."/>
            <person name="Vize P.D."/>
            <person name="Warren W.C."/>
            <person name="Wells D."/>
            <person name="Wills A."/>
            <person name="Wilson R.K."/>
            <person name="Zimmerman L.B."/>
            <person name="Zorn A.M."/>
            <person name="Grainger R."/>
            <person name="Grammer T."/>
            <person name="Khokha M.K."/>
            <person name="Richardson P.M."/>
            <person name="Rokhsar D.S."/>
        </authorList>
    </citation>
    <scope>NUCLEOTIDE SEQUENCE [LARGE SCALE GENOMIC DNA]</scope>
    <source>
        <strain evidence="9">Nigerian</strain>
    </source>
</reference>
<evidence type="ECO:0000313" key="10">
    <source>
        <dbReference type="Xenbase" id="XB-GENE-481382"/>
    </source>
</evidence>
<protein>
    <submittedName>
        <fullName evidence="9">Forkhead box protein C2</fullName>
    </submittedName>
</protein>
<dbReference type="Pfam" id="PF00250">
    <property type="entry name" value="Forkhead"/>
    <property type="match status" value="1"/>
</dbReference>
<dbReference type="PRINTS" id="PR00053">
    <property type="entry name" value="FORKHEAD"/>
</dbReference>
<evidence type="ECO:0000256" key="2">
    <source>
        <dbReference type="ARBA" id="ARBA00023015"/>
    </source>
</evidence>
<dbReference type="AGR" id="Xenbase:XB-GENE-481382"/>
<name>A0A5S6MMP6_XENTR</name>
<evidence type="ECO:0000259" key="8">
    <source>
        <dbReference type="PROSITE" id="PS50039"/>
    </source>
</evidence>
<dbReference type="PROSITE" id="PS50039">
    <property type="entry name" value="FORK_HEAD_3"/>
    <property type="match status" value="1"/>
</dbReference>
<dbReference type="GO" id="GO:0003700">
    <property type="term" value="F:DNA-binding transcription factor activity"/>
    <property type="evidence" value="ECO:0007669"/>
    <property type="project" value="InterPro"/>
</dbReference>
<gene>
    <name evidence="9 10" type="primary">foxc2</name>
</gene>
<feature type="compositionally biased region" description="Basic and acidic residues" evidence="7">
    <location>
        <begin position="171"/>
        <end position="186"/>
    </location>
</feature>
<evidence type="ECO:0000256" key="1">
    <source>
        <dbReference type="ARBA" id="ARBA00004123"/>
    </source>
</evidence>
<dbReference type="Ensembl" id="ENSXETT00000035768">
    <property type="protein sequence ID" value="ENSXETP00000035768"/>
    <property type="gene ID" value="ENSXETG00000016387"/>
</dbReference>
<dbReference type="InterPro" id="IPR030456">
    <property type="entry name" value="TF_fork_head_CS_2"/>
</dbReference>
<organism evidence="9">
    <name type="scientific">Xenopus tropicalis</name>
    <name type="common">Western clawed frog</name>
    <name type="synonym">Silurana tropicalis</name>
    <dbReference type="NCBI Taxonomy" id="8364"/>
    <lineage>
        <taxon>Eukaryota</taxon>
        <taxon>Metazoa</taxon>
        <taxon>Chordata</taxon>
        <taxon>Craniata</taxon>
        <taxon>Vertebrata</taxon>
        <taxon>Euteleostomi</taxon>
        <taxon>Amphibia</taxon>
        <taxon>Batrachia</taxon>
        <taxon>Anura</taxon>
        <taxon>Pipoidea</taxon>
        <taxon>Pipidae</taxon>
        <taxon>Xenopodinae</taxon>
        <taxon>Xenopus</taxon>
        <taxon>Silurana</taxon>
    </lineage>
</organism>
<dbReference type="PaxDb" id="8364-ENSXETP00000045195"/>
<dbReference type="FunCoup" id="A0A5S6MMP6">
    <property type="interactions" value="892"/>
</dbReference>
<proteinExistence type="predicted"/>
<dbReference type="InterPro" id="IPR050211">
    <property type="entry name" value="FOX_domain-containing"/>
</dbReference>
<dbReference type="InterPro" id="IPR001766">
    <property type="entry name" value="Fork_head_dom"/>
</dbReference>
<evidence type="ECO:0000256" key="7">
    <source>
        <dbReference type="SAM" id="MobiDB-lite"/>
    </source>
</evidence>
<dbReference type="SUPFAM" id="SSF46785">
    <property type="entry name" value="Winged helix' DNA-binding domain"/>
    <property type="match status" value="1"/>
</dbReference>
<dbReference type="PANTHER" id="PTHR11829">
    <property type="entry name" value="FORKHEAD BOX PROTEIN"/>
    <property type="match status" value="1"/>
</dbReference>
<dbReference type="FunFam" id="1.10.10.10:FF:000016">
    <property type="entry name" value="Forkhead box protein I1"/>
    <property type="match status" value="1"/>
</dbReference>
<accession>A0A5S6MMP6</accession>
<dbReference type="GO" id="GO:0005634">
    <property type="term" value="C:nucleus"/>
    <property type="evidence" value="ECO:0007669"/>
    <property type="project" value="UniProtKB-SubCell"/>
</dbReference>
<dbReference type="InParanoid" id="A0A5S6MMP6"/>
<dbReference type="CDD" id="cd20044">
    <property type="entry name" value="FH_FOXC1"/>
    <property type="match status" value="1"/>
</dbReference>
<evidence type="ECO:0000313" key="9">
    <source>
        <dbReference type="Ensembl" id="ENSXETP00000035768"/>
    </source>
</evidence>
<evidence type="ECO:0000256" key="3">
    <source>
        <dbReference type="ARBA" id="ARBA00023125"/>
    </source>
</evidence>
<keyword evidence="5 6" id="KW-0539">Nucleus</keyword>
<dbReference type="GeneTree" id="ENSGT00940000162619"/>
<dbReference type="Gene3D" id="1.10.10.10">
    <property type="entry name" value="Winged helix-like DNA-binding domain superfamily/Winged helix DNA-binding domain"/>
    <property type="match status" value="1"/>
</dbReference>
<evidence type="ECO:0000256" key="6">
    <source>
        <dbReference type="PROSITE-ProRule" id="PRU00089"/>
    </source>
</evidence>
<feature type="region of interest" description="Disordered" evidence="7">
    <location>
        <begin position="220"/>
        <end position="258"/>
    </location>
</feature>
<feature type="compositionally biased region" description="Polar residues" evidence="7">
    <location>
        <begin position="230"/>
        <end position="258"/>
    </location>
</feature>
<feature type="DNA-binding region" description="Fork-head" evidence="6">
    <location>
        <begin position="72"/>
        <end position="166"/>
    </location>
</feature>
<dbReference type="STRING" id="8364.ENSXETP00000035768"/>
<sequence>MMQARYSVADPNALGVVPYLSEQNYYRAAGTYGSMATPMSVYPAHEQYTPGMARSYGPYHHHQPAAPKDLVKPPYSYIALITMAIQNAPDKKITLNGIYQFIMDRFPFYRENKQGWQNSIRHNLSLNECFVKVPRDDKKPGKGSYWTLDPDSYNMFENGSFLRRRRRFKKKDVSREKEDRILKDQGKVQGPIPSLELPKHDKKIVIKSESPELPVITKVENLSPDGGSAMQDSPRSVASTPSVSTENSIPDQHPASNGFSVENIMTLRTSPHGDLSPVPAVPCRTGMVPSLPINYTQTQSSVYSQACTQSMDTSGSYQCSMRAMSLYTGDRPSHMCAPSTLEEATSDHHNGTASPLNSMSLGSGQESVLTSSHHQQTATGGQTAAPWYLNPGADISHLSGHNFGSQQQTFPNVREMFNSHRLGIESSALSEHQIAVGLSSLNIWSTDVSHQLTWEVPDRSQPSPKPIIDSPVQLEGRNEWMCAIWIGTCVHTICRCAPRAQLLECKAFGLCVPGASTL</sequence>
<feature type="region of interest" description="Disordered" evidence="7">
    <location>
        <begin position="168"/>
        <end position="196"/>
    </location>
</feature>
<evidence type="ECO:0000256" key="5">
    <source>
        <dbReference type="ARBA" id="ARBA00023242"/>
    </source>
</evidence>
<dbReference type="InterPro" id="IPR047391">
    <property type="entry name" value="FOXC1/C2-like_FH"/>
</dbReference>
<dbReference type="InterPro" id="IPR036390">
    <property type="entry name" value="WH_DNA-bd_sf"/>
</dbReference>
<keyword evidence="3 6" id="KW-0238">DNA-binding</keyword>
<comment type="subcellular location">
    <subcellularLocation>
        <location evidence="1 6">Nucleus</location>
    </subcellularLocation>
</comment>
<dbReference type="PROSITE" id="PS00658">
    <property type="entry name" value="FORK_HEAD_2"/>
    <property type="match status" value="1"/>
</dbReference>
<dbReference type="GO" id="GO:0043565">
    <property type="term" value="F:sequence-specific DNA binding"/>
    <property type="evidence" value="ECO:0007669"/>
    <property type="project" value="InterPro"/>
</dbReference>
<dbReference type="Bgee" id="ENSXETG00000016387">
    <property type="expression patterns" value="Expressed in neurula embryo and 6 other cell types or tissues"/>
</dbReference>